<dbReference type="GO" id="GO:0030897">
    <property type="term" value="C:HOPS complex"/>
    <property type="evidence" value="ECO:0007669"/>
    <property type="project" value="TreeGrafter"/>
</dbReference>
<dbReference type="GO" id="GO:0016236">
    <property type="term" value="P:macroautophagy"/>
    <property type="evidence" value="ECO:0007669"/>
    <property type="project" value="TreeGrafter"/>
</dbReference>
<feature type="repeat" description="CHCR" evidence="3">
    <location>
        <begin position="1053"/>
        <end position="1197"/>
    </location>
</feature>
<evidence type="ECO:0000313" key="8">
    <source>
        <dbReference type="Proteomes" id="UP001342314"/>
    </source>
</evidence>
<keyword evidence="1" id="KW-0813">Transport</keyword>
<evidence type="ECO:0000259" key="6">
    <source>
        <dbReference type="Pfam" id="PF23411"/>
    </source>
</evidence>
<keyword evidence="8" id="KW-1185">Reference proteome</keyword>
<evidence type="ECO:0000256" key="2">
    <source>
        <dbReference type="ARBA" id="ARBA00022927"/>
    </source>
</evidence>
<dbReference type="Gene3D" id="1.25.40.10">
    <property type="entry name" value="Tetratricopeptide repeat domain"/>
    <property type="match status" value="1"/>
</dbReference>
<feature type="compositionally biased region" description="Acidic residues" evidence="4">
    <location>
        <begin position="474"/>
        <end position="511"/>
    </location>
</feature>
<dbReference type="Pfam" id="PF04921">
    <property type="entry name" value="XAP5"/>
    <property type="match status" value="1"/>
</dbReference>
<dbReference type="InterPro" id="IPR011990">
    <property type="entry name" value="TPR-like_helical_dom_sf"/>
</dbReference>
<organism evidence="7 8">
    <name type="scientific">Rhodotorula paludigena</name>
    <dbReference type="NCBI Taxonomy" id="86838"/>
    <lineage>
        <taxon>Eukaryota</taxon>
        <taxon>Fungi</taxon>
        <taxon>Dikarya</taxon>
        <taxon>Basidiomycota</taxon>
        <taxon>Pucciniomycotina</taxon>
        <taxon>Microbotryomycetes</taxon>
        <taxon>Sporidiobolales</taxon>
        <taxon>Sporidiobolaceae</taxon>
        <taxon>Rhodotorula</taxon>
    </lineage>
</organism>
<dbReference type="PANTHER" id="PTHR12616:SF1">
    <property type="entry name" value="VACUOLAR PROTEIN SORTING-ASSOCIATED PROTEIN 41 HOMOLOG"/>
    <property type="match status" value="1"/>
</dbReference>
<dbReference type="InterPro" id="IPR048337">
    <property type="entry name" value="FAM50A/XAP5_C"/>
</dbReference>
<dbReference type="InterPro" id="IPR015943">
    <property type="entry name" value="WD40/YVTN_repeat-like_dom_sf"/>
</dbReference>
<feature type="region of interest" description="Disordered" evidence="4">
    <location>
        <begin position="76"/>
        <end position="169"/>
    </location>
</feature>
<dbReference type="InterPro" id="IPR000547">
    <property type="entry name" value="Clathrin_H-chain/VPS_repeat"/>
</dbReference>
<dbReference type="GO" id="GO:0034058">
    <property type="term" value="P:endosomal vesicle fusion"/>
    <property type="evidence" value="ECO:0007669"/>
    <property type="project" value="TreeGrafter"/>
</dbReference>
<name>A0AAV5G5V5_9BASI</name>
<keyword evidence="2" id="KW-0653">Protein transport</keyword>
<dbReference type="GO" id="GO:0005770">
    <property type="term" value="C:late endosome"/>
    <property type="evidence" value="ECO:0007669"/>
    <property type="project" value="TreeGrafter"/>
</dbReference>
<comment type="caution">
    <text evidence="7">The sequence shown here is derived from an EMBL/GenBank/DDBJ whole genome shotgun (WGS) entry which is preliminary data.</text>
</comment>
<dbReference type="InterPro" id="IPR057780">
    <property type="entry name" value="Beta-prop_Vps41"/>
</dbReference>
<feature type="domain" description="FAM50A/XAP5 C-terminal" evidence="5">
    <location>
        <begin position="184"/>
        <end position="319"/>
    </location>
</feature>
<feature type="compositionally biased region" description="Low complexity" evidence="4">
    <location>
        <begin position="327"/>
        <end position="339"/>
    </location>
</feature>
<feature type="compositionally biased region" description="Acidic residues" evidence="4">
    <location>
        <begin position="431"/>
        <end position="456"/>
    </location>
</feature>
<feature type="compositionally biased region" description="Low complexity" evidence="4">
    <location>
        <begin position="346"/>
        <end position="355"/>
    </location>
</feature>
<evidence type="ECO:0000256" key="4">
    <source>
        <dbReference type="SAM" id="MobiDB-lite"/>
    </source>
</evidence>
<feature type="compositionally biased region" description="Basic residues" evidence="4">
    <location>
        <begin position="94"/>
        <end position="104"/>
    </location>
</feature>
<dbReference type="EMBL" id="BQKY01000002">
    <property type="protein sequence ID" value="GJN87936.1"/>
    <property type="molecule type" value="Genomic_DNA"/>
</dbReference>
<dbReference type="SUPFAM" id="SSF101908">
    <property type="entry name" value="Putative isomerase YbhE"/>
    <property type="match status" value="1"/>
</dbReference>
<feature type="region of interest" description="Disordered" evidence="4">
    <location>
        <begin position="30"/>
        <end position="54"/>
    </location>
</feature>
<dbReference type="Pfam" id="PF23556">
    <property type="entry name" value="TPR_Vps41"/>
    <property type="match status" value="1"/>
</dbReference>
<protein>
    <recommendedName>
        <fullName evidence="9">Vacuolar protein sorting-associated protein 41</fullName>
    </recommendedName>
</protein>
<feature type="domain" description="Vps41 beta-propeller" evidence="6">
    <location>
        <begin position="514"/>
        <end position="855"/>
    </location>
</feature>
<dbReference type="InterPro" id="IPR045111">
    <property type="entry name" value="Vps41/Vps8"/>
</dbReference>
<feature type="region of interest" description="Disordered" evidence="4">
    <location>
        <begin position="319"/>
        <end position="515"/>
    </location>
</feature>
<evidence type="ECO:0000256" key="3">
    <source>
        <dbReference type="PROSITE-ProRule" id="PRU01006"/>
    </source>
</evidence>
<accession>A0AAV5G5V5</accession>
<dbReference type="FunFam" id="1.25.40.10:FF:000350">
    <property type="entry name" value="Vacuolar protein sorting-associated protein 41 homolog"/>
    <property type="match status" value="1"/>
</dbReference>
<feature type="compositionally biased region" description="Basic and acidic residues" evidence="4">
    <location>
        <begin position="119"/>
        <end position="128"/>
    </location>
</feature>
<dbReference type="GO" id="GO:0006623">
    <property type="term" value="P:protein targeting to vacuole"/>
    <property type="evidence" value="ECO:0007669"/>
    <property type="project" value="InterPro"/>
</dbReference>
<proteinExistence type="predicted"/>
<evidence type="ECO:0008006" key="9">
    <source>
        <dbReference type="Google" id="ProtNLM"/>
    </source>
</evidence>
<feature type="compositionally biased region" description="Basic and acidic residues" evidence="4">
    <location>
        <begin position="76"/>
        <end position="93"/>
    </location>
</feature>
<feature type="compositionally biased region" description="Acidic residues" evidence="4">
    <location>
        <begin position="109"/>
        <end position="118"/>
    </location>
</feature>
<sequence>MSAQEAMKLAKLEKKRKAIMDEFAAQKEDLQVNRNRTGSDRFTSKTDGVEETLKKSTYGLVQLSEFKEKREKLEEEARKEAAGVAERKDEERKIKKKKKDKGKVKLSFDDGEGDEEEESFRGKGKGDSPAEDADAPASKRAKISKNPTVDTHFLPDREREEAERQERDELRKKWLKLQEDMKQEEIEITYSYWDGSGHRKVVTCKKGDTIAQFLDKCRQQFPELRAISVDNLMYIKEDLIIPHHYTFYDFIINKYRGKSGPMFNFDVHDDVRLTHDAKIEKDESHAGKVIERSWYNRNKHIFPASRWELFNPEVIREKYSIPPDSMPRTPSRASSALSLRPPPSPSTSRAPSPSAQLSTGGSPPSHARSSGMLPAQNGLKGKGKAPEQDERDVVPSTEGMLHSVGSAGSTVRRRSGGEEGARDAAEGSSSSEEDDDEEEEDSSEADEPETEVEAQELEERIPLEGPMALPDPPDGPDDVEEDGAGEDDSAGEEDASEDADESGSDGDEDDEPTLKYARLGGGTLELFAKDTASAVAVCSKYIILGTHNGAIFVLTPEGQFVKRYRPHSAMVNGLSVDSTCEFVASASMDGRVAIQSLTTPEAHIFDMQRPMRCVALEPLYGKRNTRQFVSGGMAGTLVLSEKGWLGQKDVTLFSGEGPIWAVEWRGTFIAWASDAGVRIYDTATGQRITYISRSEDSPRADLFKCNLHWRDDRTLLIAWADVIKVAAVKERESKRAVPGLPSATELFVEVVAIFQVDCMISGIAPYGTNGDLLVLAYTTEDDYDDEATEDRNQQQRKAGSRPELRIISRDGEELSSDAISLRNYARFQCRDYSLVPAADGQSFLVVSPEDIVVARTRDEEDHIVWLIEMQRFEEALHALEKSGLDTAGGFDVSDVGKRYLEHLVDDGQYEKAAAMCPKILGINAKLWEDWVFLFADKGQLQTLLRTIKAWPHDIYDVGAVILAIKGQLERSSESRTLLQSIAELHILARQPGKALPYFLQLQEPHVFTLIRNHNLFTDIQDQALQLIEFDQRMRKQKDGHEALHADCQHGTAIELLVDHTHSIPIPRVIAQLQDHRRYLFMYLDALFDKDPQLAFDYSDLQVDLYAEYNQAKLMDFLRASNYYSLERAYKICDARDLVPEMVFLLGRMGDNKRALNLIIERLGDVQRAIEFAKEQNDNDLWEDLLRYSETKPRFIRGLLENVGAEIDPIRLIRRIQNGLEIPGLKPALIKILQDFNLQISLMEGCKTILYSDCRSLALSLHGSQTNGFLWNGETKDLTTGEAIFPHLSGGAVPPSLPFGVRFLSGSTYSGLSAFPSLASTASDPTLAGLSPLAPLTKRDQLVAAALFAATRAGADEDEDDDTAGGVVGEARREMEAKMRAVKELRGMLAEEKEKNGRRRAVRVDVAA</sequence>
<evidence type="ECO:0000313" key="7">
    <source>
        <dbReference type="EMBL" id="GJN87936.1"/>
    </source>
</evidence>
<dbReference type="PROSITE" id="PS50236">
    <property type="entry name" value="CHCR"/>
    <property type="match status" value="1"/>
</dbReference>
<feature type="compositionally biased region" description="Basic and acidic residues" evidence="4">
    <location>
        <begin position="153"/>
        <end position="169"/>
    </location>
</feature>
<dbReference type="Proteomes" id="UP001342314">
    <property type="component" value="Unassembled WGS sequence"/>
</dbReference>
<dbReference type="SMART" id="SM00320">
    <property type="entry name" value="WD40"/>
    <property type="match status" value="2"/>
</dbReference>
<dbReference type="GO" id="GO:0009267">
    <property type="term" value="P:cellular response to starvation"/>
    <property type="evidence" value="ECO:0007669"/>
    <property type="project" value="TreeGrafter"/>
</dbReference>
<dbReference type="InterPro" id="IPR001680">
    <property type="entry name" value="WD40_rpt"/>
</dbReference>
<dbReference type="PANTHER" id="PTHR12616">
    <property type="entry name" value="VACUOLAR PROTEIN SORTING VPS41"/>
    <property type="match status" value="1"/>
</dbReference>
<feature type="compositionally biased region" description="Basic and acidic residues" evidence="4">
    <location>
        <begin position="384"/>
        <end position="393"/>
    </location>
</feature>
<evidence type="ECO:0000256" key="1">
    <source>
        <dbReference type="ARBA" id="ARBA00022448"/>
    </source>
</evidence>
<dbReference type="InterPro" id="IPR016024">
    <property type="entry name" value="ARM-type_fold"/>
</dbReference>
<feature type="compositionally biased region" description="Basic and acidic residues" evidence="4">
    <location>
        <begin position="415"/>
        <end position="425"/>
    </location>
</feature>
<dbReference type="SUPFAM" id="SSF48371">
    <property type="entry name" value="ARM repeat"/>
    <property type="match status" value="1"/>
</dbReference>
<dbReference type="Pfam" id="PF23411">
    <property type="entry name" value="Beta-prop_Vps41"/>
    <property type="match status" value="1"/>
</dbReference>
<evidence type="ECO:0000259" key="5">
    <source>
        <dbReference type="Pfam" id="PF04921"/>
    </source>
</evidence>
<dbReference type="SMART" id="SM00299">
    <property type="entry name" value="CLH"/>
    <property type="match status" value="1"/>
</dbReference>
<gene>
    <name evidence="7" type="ORF">Rhopal_000891-T1</name>
</gene>
<reference evidence="7 8" key="1">
    <citation type="submission" date="2021-12" db="EMBL/GenBank/DDBJ databases">
        <title>High titer production of polyol ester of fatty acids by Rhodotorula paludigena BS15 towards product separation-free biomass refinery.</title>
        <authorList>
            <person name="Mano J."/>
            <person name="Ono H."/>
            <person name="Tanaka T."/>
            <person name="Naito K."/>
            <person name="Sushida H."/>
            <person name="Ike M."/>
            <person name="Tokuyasu K."/>
            <person name="Kitaoka M."/>
        </authorList>
    </citation>
    <scope>NUCLEOTIDE SEQUENCE [LARGE SCALE GENOMIC DNA]</scope>
    <source>
        <strain evidence="7 8">BS15</strain>
    </source>
</reference>
<dbReference type="Gene3D" id="2.130.10.10">
    <property type="entry name" value="YVTN repeat-like/Quinoprotein amine dehydrogenase"/>
    <property type="match status" value="1"/>
</dbReference>